<gene>
    <name evidence="2" type="ORF">SAMN04487779_1004201</name>
</gene>
<reference evidence="2 3" key="1">
    <citation type="submission" date="2016-10" db="EMBL/GenBank/DDBJ databases">
        <authorList>
            <person name="de Groot N.N."/>
        </authorList>
    </citation>
    <scope>NUCLEOTIDE SEQUENCE [LARGE SCALE GENOMIC DNA]</scope>
    <source>
        <strain evidence="2 3">CPCC 100156</strain>
    </source>
</reference>
<evidence type="ECO:0000313" key="3">
    <source>
        <dbReference type="Proteomes" id="UP000198925"/>
    </source>
</evidence>
<keyword evidence="2" id="KW-0808">Transferase</keyword>
<accession>A0A1G6S174</accession>
<organism evidence="2 3">
    <name type="scientific">Belnapia rosea</name>
    <dbReference type="NCBI Taxonomy" id="938405"/>
    <lineage>
        <taxon>Bacteria</taxon>
        <taxon>Pseudomonadati</taxon>
        <taxon>Pseudomonadota</taxon>
        <taxon>Alphaproteobacteria</taxon>
        <taxon>Acetobacterales</taxon>
        <taxon>Roseomonadaceae</taxon>
        <taxon>Belnapia</taxon>
    </lineage>
</organism>
<dbReference type="Proteomes" id="UP000198925">
    <property type="component" value="Unassembled WGS sequence"/>
</dbReference>
<dbReference type="GO" id="GO:0008999">
    <property type="term" value="F:protein-N-terminal-alanine acetyltransferase activity"/>
    <property type="evidence" value="ECO:0007669"/>
    <property type="project" value="TreeGrafter"/>
</dbReference>
<dbReference type="Gene3D" id="3.40.630.30">
    <property type="match status" value="1"/>
</dbReference>
<sequence>MSGTHALGEPVDPTPRPRPEHAVIRGASLTLEPLAARHADDLWEVARDAPDSWMWLPLGPFADRAAFAGYLRFMAVSKAELVWVVRPHGPDGEPGPAAGWLALLDIRPADAAIELGNIWFPPGLARTRASTEAMFLLLDHAFRLGYRRMAWKCNTRNTASCRAAERLGFRFEGVLRAHMVVRAHRRDTAYYSMLDSEWPERRAALAHWLRDANFGADGRAIESLQRHEDSDARS</sequence>
<dbReference type="InterPro" id="IPR016181">
    <property type="entry name" value="Acyl_CoA_acyltransferase"/>
</dbReference>
<dbReference type="GO" id="GO:0005737">
    <property type="term" value="C:cytoplasm"/>
    <property type="evidence" value="ECO:0007669"/>
    <property type="project" value="TreeGrafter"/>
</dbReference>
<dbReference type="InterPro" id="IPR000182">
    <property type="entry name" value="GNAT_dom"/>
</dbReference>
<name>A0A1G6S174_9PROT</name>
<dbReference type="Pfam" id="PF13302">
    <property type="entry name" value="Acetyltransf_3"/>
    <property type="match status" value="1"/>
</dbReference>
<dbReference type="RefSeq" id="WP_090663150.1">
    <property type="nucleotide sequence ID" value="NZ_FMZX01000004.1"/>
</dbReference>
<dbReference type="SUPFAM" id="SSF55729">
    <property type="entry name" value="Acyl-CoA N-acyltransferases (Nat)"/>
    <property type="match status" value="1"/>
</dbReference>
<evidence type="ECO:0000313" key="2">
    <source>
        <dbReference type="EMBL" id="SDD09926.1"/>
    </source>
</evidence>
<keyword evidence="3" id="KW-1185">Reference proteome</keyword>
<dbReference type="PANTHER" id="PTHR43441">
    <property type="entry name" value="RIBOSOMAL-PROTEIN-SERINE ACETYLTRANSFERASE"/>
    <property type="match status" value="1"/>
</dbReference>
<dbReference type="EMBL" id="FMZX01000004">
    <property type="protein sequence ID" value="SDD09926.1"/>
    <property type="molecule type" value="Genomic_DNA"/>
</dbReference>
<dbReference type="STRING" id="938405.SAMN02927895_04288"/>
<dbReference type="PANTHER" id="PTHR43441:SF2">
    <property type="entry name" value="FAMILY ACETYLTRANSFERASE, PUTATIVE (AFU_ORTHOLOGUE AFUA_7G00850)-RELATED"/>
    <property type="match status" value="1"/>
</dbReference>
<dbReference type="InterPro" id="IPR051908">
    <property type="entry name" value="Ribosomal_N-acetyltransferase"/>
</dbReference>
<feature type="domain" description="N-acetyltransferase" evidence="1">
    <location>
        <begin position="29"/>
        <end position="197"/>
    </location>
</feature>
<dbReference type="GO" id="GO:1990189">
    <property type="term" value="F:protein N-terminal-serine acetyltransferase activity"/>
    <property type="evidence" value="ECO:0007669"/>
    <property type="project" value="TreeGrafter"/>
</dbReference>
<protein>
    <submittedName>
        <fullName evidence="2">Protein N-acetyltransferase, RimJ/RimL family</fullName>
    </submittedName>
</protein>
<proteinExistence type="predicted"/>
<dbReference type="AlphaFoldDB" id="A0A1G6S174"/>
<evidence type="ECO:0000259" key="1">
    <source>
        <dbReference type="PROSITE" id="PS51186"/>
    </source>
</evidence>
<dbReference type="PROSITE" id="PS51186">
    <property type="entry name" value="GNAT"/>
    <property type="match status" value="1"/>
</dbReference>